<gene>
    <name evidence="2" type="ORF">BOLC9T59654H</name>
</gene>
<accession>A0A3P6ED28</accession>
<name>A0A3P6ED28_BRAOL</name>
<evidence type="ECO:0000313" key="2">
    <source>
        <dbReference type="EMBL" id="VDD34331.1"/>
    </source>
</evidence>
<reference evidence="2" key="1">
    <citation type="submission" date="2018-11" db="EMBL/GenBank/DDBJ databases">
        <authorList>
            <consortium name="Genoscope - CEA"/>
            <person name="William W."/>
        </authorList>
    </citation>
    <scope>NUCLEOTIDE SEQUENCE</scope>
</reference>
<organism evidence="2">
    <name type="scientific">Brassica oleracea</name>
    <name type="common">Wild cabbage</name>
    <dbReference type="NCBI Taxonomy" id="3712"/>
    <lineage>
        <taxon>Eukaryota</taxon>
        <taxon>Viridiplantae</taxon>
        <taxon>Streptophyta</taxon>
        <taxon>Embryophyta</taxon>
        <taxon>Tracheophyta</taxon>
        <taxon>Spermatophyta</taxon>
        <taxon>Magnoliopsida</taxon>
        <taxon>eudicotyledons</taxon>
        <taxon>Gunneridae</taxon>
        <taxon>Pentapetalae</taxon>
        <taxon>rosids</taxon>
        <taxon>malvids</taxon>
        <taxon>Brassicales</taxon>
        <taxon>Brassicaceae</taxon>
        <taxon>Brassiceae</taxon>
        <taxon>Brassica</taxon>
    </lineage>
</organism>
<dbReference type="AlphaFoldDB" id="A0A3P6ED28"/>
<dbReference type="EMBL" id="LR031875">
    <property type="protein sequence ID" value="VDD34331.1"/>
    <property type="molecule type" value="Genomic_DNA"/>
</dbReference>
<sequence>MKTGDDGSNVASISRENTDRTCKPLHLREPLTDRVVTPKPSHLQRRASASELRQGNR</sequence>
<feature type="compositionally biased region" description="Basic and acidic residues" evidence="1">
    <location>
        <begin position="16"/>
        <end position="32"/>
    </location>
</feature>
<proteinExistence type="predicted"/>
<evidence type="ECO:0000256" key="1">
    <source>
        <dbReference type="SAM" id="MobiDB-lite"/>
    </source>
</evidence>
<feature type="region of interest" description="Disordered" evidence="1">
    <location>
        <begin position="1"/>
        <end position="57"/>
    </location>
</feature>
<protein>
    <submittedName>
        <fullName evidence="2">Uncharacterized protein</fullName>
    </submittedName>
</protein>